<name>A0A0C9TXB2_PAXIN</name>
<reference evidence="1 2" key="1">
    <citation type="submission" date="2014-06" db="EMBL/GenBank/DDBJ databases">
        <authorList>
            <consortium name="DOE Joint Genome Institute"/>
            <person name="Kuo A."/>
            <person name="Kohler A."/>
            <person name="Nagy L.G."/>
            <person name="Floudas D."/>
            <person name="Copeland A."/>
            <person name="Barry K.W."/>
            <person name="Cichocki N."/>
            <person name="Veneault-Fourrey C."/>
            <person name="LaButti K."/>
            <person name="Lindquist E.A."/>
            <person name="Lipzen A."/>
            <person name="Lundell T."/>
            <person name="Morin E."/>
            <person name="Murat C."/>
            <person name="Sun H."/>
            <person name="Tunlid A."/>
            <person name="Henrissat B."/>
            <person name="Grigoriev I.V."/>
            <person name="Hibbett D.S."/>
            <person name="Martin F."/>
            <person name="Nordberg H.P."/>
            <person name="Cantor M.N."/>
            <person name="Hua S.X."/>
        </authorList>
    </citation>
    <scope>NUCLEOTIDE SEQUENCE [LARGE SCALE GENOMIC DNA]</scope>
    <source>
        <strain evidence="1 2">ATCC 200175</strain>
    </source>
</reference>
<gene>
    <name evidence="1" type="ORF">PAXINDRAFT_14876</name>
</gene>
<dbReference type="EMBL" id="KN819366">
    <property type="protein sequence ID" value="KIJ12252.1"/>
    <property type="molecule type" value="Genomic_DNA"/>
</dbReference>
<reference evidence="2" key="2">
    <citation type="submission" date="2015-01" db="EMBL/GenBank/DDBJ databases">
        <title>Evolutionary Origins and Diversification of the Mycorrhizal Mutualists.</title>
        <authorList>
            <consortium name="DOE Joint Genome Institute"/>
            <consortium name="Mycorrhizal Genomics Consortium"/>
            <person name="Kohler A."/>
            <person name="Kuo A."/>
            <person name="Nagy L.G."/>
            <person name="Floudas D."/>
            <person name="Copeland A."/>
            <person name="Barry K.W."/>
            <person name="Cichocki N."/>
            <person name="Veneault-Fourrey C."/>
            <person name="LaButti K."/>
            <person name="Lindquist E.A."/>
            <person name="Lipzen A."/>
            <person name="Lundell T."/>
            <person name="Morin E."/>
            <person name="Murat C."/>
            <person name="Riley R."/>
            <person name="Ohm R."/>
            <person name="Sun H."/>
            <person name="Tunlid A."/>
            <person name="Henrissat B."/>
            <person name="Grigoriev I.V."/>
            <person name="Hibbett D.S."/>
            <person name="Martin F."/>
        </authorList>
    </citation>
    <scope>NUCLEOTIDE SEQUENCE [LARGE SCALE GENOMIC DNA]</scope>
    <source>
        <strain evidence="2">ATCC 200175</strain>
    </source>
</reference>
<accession>A0A0C9TXB2</accession>
<proteinExistence type="predicted"/>
<evidence type="ECO:0000313" key="1">
    <source>
        <dbReference type="EMBL" id="KIJ12252.1"/>
    </source>
</evidence>
<dbReference type="Proteomes" id="UP000053647">
    <property type="component" value="Unassembled WGS sequence"/>
</dbReference>
<dbReference type="AlphaFoldDB" id="A0A0C9TXB2"/>
<sequence length="168" mass="19467">MPEIAWSQLRHRFTPGFEKLLEQGTDTGWFDPDNTLQLMVFHWVFIPWLQQELNNYQARVNNTQKHRDKNKVLPHGVPELVHSSPEDYGALNFKVMVSPEAMAQVRQVYINPAHPVFDLLPPALGIFIDECYAYLGRPSVSRNLAWAIYCNLLGMLRQHFSHLPRSIS</sequence>
<dbReference type="OrthoDB" id="5946233at2759"/>
<organism evidence="1 2">
    <name type="scientific">Paxillus involutus ATCC 200175</name>
    <dbReference type="NCBI Taxonomy" id="664439"/>
    <lineage>
        <taxon>Eukaryota</taxon>
        <taxon>Fungi</taxon>
        <taxon>Dikarya</taxon>
        <taxon>Basidiomycota</taxon>
        <taxon>Agaricomycotina</taxon>
        <taxon>Agaricomycetes</taxon>
        <taxon>Agaricomycetidae</taxon>
        <taxon>Boletales</taxon>
        <taxon>Paxilineae</taxon>
        <taxon>Paxillaceae</taxon>
        <taxon>Paxillus</taxon>
    </lineage>
</organism>
<keyword evidence="2" id="KW-1185">Reference proteome</keyword>
<dbReference type="HOGENOM" id="CLU_138920_0_0_1"/>
<evidence type="ECO:0000313" key="2">
    <source>
        <dbReference type="Proteomes" id="UP000053647"/>
    </source>
</evidence>
<protein>
    <submittedName>
        <fullName evidence="1">Uncharacterized protein</fullName>
    </submittedName>
</protein>